<dbReference type="OrthoDB" id="6437707at2759"/>
<dbReference type="PROSITE" id="PS50878">
    <property type="entry name" value="RT_POL"/>
    <property type="match status" value="1"/>
</dbReference>
<protein>
    <submittedName>
        <fullName evidence="2">Retrovirus-related Pol polyprotein from type-1 retrotransposable element R1</fullName>
    </submittedName>
</protein>
<proteinExistence type="predicted"/>
<comment type="caution">
    <text evidence="2">The sequence shown here is derived from an EMBL/GenBank/DDBJ whole genome shotgun (WGS) entry which is preliminary data.</text>
</comment>
<dbReference type="Pfam" id="PF00078">
    <property type="entry name" value="RVT_1"/>
    <property type="match status" value="1"/>
</dbReference>
<evidence type="ECO:0000313" key="3">
    <source>
        <dbReference type="EMBL" id="GBO39135.1"/>
    </source>
</evidence>
<dbReference type="PANTHER" id="PTHR19446">
    <property type="entry name" value="REVERSE TRANSCRIPTASES"/>
    <property type="match status" value="1"/>
</dbReference>
<keyword evidence="4" id="KW-1185">Reference proteome</keyword>
<evidence type="ECO:0000259" key="1">
    <source>
        <dbReference type="PROSITE" id="PS50878"/>
    </source>
</evidence>
<dbReference type="SUPFAM" id="SSF56672">
    <property type="entry name" value="DNA/RNA polymerases"/>
    <property type="match status" value="1"/>
</dbReference>
<gene>
    <name evidence="2" type="primary">PO11_202</name>
    <name evidence="3" type="synonym">PO11_306</name>
    <name evidence="2" type="ORF">AVEN_39504_1</name>
    <name evidence="3" type="ORF">AVEN_81034_1</name>
</gene>
<dbReference type="InterPro" id="IPR036691">
    <property type="entry name" value="Endo/exonu/phosph_ase_sf"/>
</dbReference>
<dbReference type="Gene3D" id="3.60.10.10">
    <property type="entry name" value="Endonuclease/exonuclease/phosphatase"/>
    <property type="match status" value="1"/>
</dbReference>
<name>A0A4Y2WQY8_ARAVE</name>
<dbReference type="SUPFAM" id="SSF56219">
    <property type="entry name" value="DNase I-like"/>
    <property type="match status" value="1"/>
</dbReference>
<dbReference type="GO" id="GO:0071897">
    <property type="term" value="P:DNA biosynthetic process"/>
    <property type="evidence" value="ECO:0007669"/>
    <property type="project" value="UniProtKB-ARBA"/>
</dbReference>
<dbReference type="InterPro" id="IPR000477">
    <property type="entry name" value="RT_dom"/>
</dbReference>
<sequence length="510" mass="57952">MEFVLSKGLAIVHEEETIPIFEGSRGRSWVDITISDPLLLENIFKWRVDHEPTSSDHNSVAFSLYTDRKSKPKKNRRFNLKKISILSLRTSLNKEIGNKERGKDVDLDKEVEDYVSRIIAACKNSATVHPATARKQKWWDKNLEILRSQVRRAKRKMRNGKDIHVKMKQPFGVHFDVAKTPDRRYFQLSAVQRPDGSLTSTTEEALHELLEFHFPSDPCQDSPAHALIRHQSKDPPLTPDDPLFAPPELAAAVNNIRSKKAPGPDGLFGDIVKEAFQTNKPYLLDLFNDCLVQGHFPAKWKKADLVLFNKSNKKDTVPAAFRRICLLDAIGKILDRLTTQRIFHHLLKHNKISAHQYGFTPGRSVPEAIIQPKDWIATARSQKKHGAIISLHVKNALSRVWWPLVLHNLKRKACPRNLYNMTASFLDGRSISFTYGDTVSTKEYSIGCPQVSNSGPLYWLLIVNDALEIDFGEDVRILAYADDIYLFVAATGKHNVKKYAETALQKLAVL</sequence>
<feature type="domain" description="Reverse transcriptase" evidence="1">
    <location>
        <begin position="289"/>
        <end position="510"/>
    </location>
</feature>
<accession>A0A4Y2WQY8</accession>
<organism evidence="2 4">
    <name type="scientific">Araneus ventricosus</name>
    <name type="common">Orbweaver spider</name>
    <name type="synonym">Epeira ventricosa</name>
    <dbReference type="NCBI Taxonomy" id="182803"/>
    <lineage>
        <taxon>Eukaryota</taxon>
        <taxon>Metazoa</taxon>
        <taxon>Ecdysozoa</taxon>
        <taxon>Arthropoda</taxon>
        <taxon>Chelicerata</taxon>
        <taxon>Arachnida</taxon>
        <taxon>Araneae</taxon>
        <taxon>Araneomorphae</taxon>
        <taxon>Entelegynae</taxon>
        <taxon>Araneoidea</taxon>
        <taxon>Araneidae</taxon>
        <taxon>Araneus</taxon>
    </lineage>
</organism>
<dbReference type="EMBL" id="BGPR01064059">
    <property type="protein sequence ID" value="GBO39128.1"/>
    <property type="molecule type" value="Genomic_DNA"/>
</dbReference>
<dbReference type="EMBL" id="BGPR01064062">
    <property type="protein sequence ID" value="GBO39135.1"/>
    <property type="molecule type" value="Genomic_DNA"/>
</dbReference>
<dbReference type="InterPro" id="IPR043502">
    <property type="entry name" value="DNA/RNA_pol_sf"/>
</dbReference>
<evidence type="ECO:0000313" key="4">
    <source>
        <dbReference type="Proteomes" id="UP000499080"/>
    </source>
</evidence>
<dbReference type="AlphaFoldDB" id="A0A4Y2WQY8"/>
<reference evidence="2 4" key="1">
    <citation type="journal article" date="2019" name="Sci. Rep.">
        <title>Orb-weaving spider Araneus ventricosus genome elucidates the spidroin gene catalogue.</title>
        <authorList>
            <person name="Kono N."/>
            <person name="Nakamura H."/>
            <person name="Ohtoshi R."/>
            <person name="Moran D.A.P."/>
            <person name="Shinohara A."/>
            <person name="Yoshida Y."/>
            <person name="Fujiwara M."/>
            <person name="Mori M."/>
            <person name="Tomita M."/>
            <person name="Arakawa K."/>
        </authorList>
    </citation>
    <scope>NUCLEOTIDE SEQUENCE [LARGE SCALE GENOMIC DNA]</scope>
</reference>
<evidence type="ECO:0000313" key="2">
    <source>
        <dbReference type="EMBL" id="GBO39128.1"/>
    </source>
</evidence>
<dbReference type="Proteomes" id="UP000499080">
    <property type="component" value="Unassembled WGS sequence"/>
</dbReference>